<dbReference type="EMBL" id="NCKV01000813">
    <property type="protein sequence ID" value="RWS29662.1"/>
    <property type="molecule type" value="Genomic_DNA"/>
</dbReference>
<dbReference type="VEuPathDB" id="VectorBase:LDEU002379"/>
<dbReference type="GO" id="GO:0016810">
    <property type="term" value="F:hydrolase activity, acting on carbon-nitrogen (but not peptide) bonds"/>
    <property type="evidence" value="ECO:0007669"/>
    <property type="project" value="InterPro"/>
</dbReference>
<dbReference type="PANTHER" id="PTHR45985:SF12">
    <property type="entry name" value="CHITIN DEACETYLASE-LIKE 5, ISOFORM B"/>
    <property type="match status" value="1"/>
</dbReference>
<gene>
    <name evidence="3" type="ORF">B4U80_02750</name>
</gene>
<feature type="region of interest" description="Disordered" evidence="1">
    <location>
        <begin position="94"/>
        <end position="377"/>
    </location>
</feature>
<dbReference type="InterPro" id="IPR011330">
    <property type="entry name" value="Glyco_hydro/deAcase_b/a-brl"/>
</dbReference>
<dbReference type="Pfam" id="PF01522">
    <property type="entry name" value="Polysacc_deac_1"/>
    <property type="match status" value="1"/>
</dbReference>
<feature type="domain" description="NodB homology" evidence="2">
    <location>
        <begin position="415"/>
        <end position="525"/>
    </location>
</feature>
<dbReference type="InterPro" id="IPR052740">
    <property type="entry name" value="CE4"/>
</dbReference>
<feature type="compositionally biased region" description="Polar residues" evidence="1">
    <location>
        <begin position="196"/>
        <end position="206"/>
    </location>
</feature>
<evidence type="ECO:0000313" key="3">
    <source>
        <dbReference type="EMBL" id="RWS29662.1"/>
    </source>
</evidence>
<evidence type="ECO:0000259" key="2">
    <source>
        <dbReference type="Pfam" id="PF01522"/>
    </source>
</evidence>
<dbReference type="InterPro" id="IPR002509">
    <property type="entry name" value="NODB_dom"/>
</dbReference>
<dbReference type="CDD" id="cd10975">
    <property type="entry name" value="CE4_CDA_like_2"/>
    <property type="match status" value="1"/>
</dbReference>
<feature type="compositionally biased region" description="Basic and acidic residues" evidence="1">
    <location>
        <begin position="120"/>
        <end position="135"/>
    </location>
</feature>
<evidence type="ECO:0000313" key="4">
    <source>
        <dbReference type="Proteomes" id="UP000288716"/>
    </source>
</evidence>
<dbReference type="SUPFAM" id="SSF88713">
    <property type="entry name" value="Glycoside hydrolase/deacetylase"/>
    <property type="match status" value="1"/>
</dbReference>
<organism evidence="3 4">
    <name type="scientific">Leptotrombidium deliense</name>
    <dbReference type="NCBI Taxonomy" id="299467"/>
    <lineage>
        <taxon>Eukaryota</taxon>
        <taxon>Metazoa</taxon>
        <taxon>Ecdysozoa</taxon>
        <taxon>Arthropoda</taxon>
        <taxon>Chelicerata</taxon>
        <taxon>Arachnida</taxon>
        <taxon>Acari</taxon>
        <taxon>Acariformes</taxon>
        <taxon>Trombidiformes</taxon>
        <taxon>Prostigmata</taxon>
        <taxon>Anystina</taxon>
        <taxon>Parasitengona</taxon>
        <taxon>Trombiculoidea</taxon>
        <taxon>Trombiculidae</taxon>
        <taxon>Leptotrombidium</taxon>
    </lineage>
</organism>
<feature type="compositionally biased region" description="Basic residues" evidence="1">
    <location>
        <begin position="335"/>
        <end position="351"/>
    </location>
</feature>
<dbReference type="GO" id="GO:0005975">
    <property type="term" value="P:carbohydrate metabolic process"/>
    <property type="evidence" value="ECO:0007669"/>
    <property type="project" value="InterPro"/>
</dbReference>
<name>A0A443SQ98_9ACAR</name>
<accession>A0A443SQ98</accession>
<comment type="caution">
    <text evidence="3">The sequence shown here is derived from an EMBL/GenBank/DDBJ whole genome shotgun (WGS) entry which is preliminary data.</text>
</comment>
<feature type="compositionally biased region" description="Basic and acidic residues" evidence="1">
    <location>
        <begin position="278"/>
        <end position="299"/>
    </location>
</feature>
<dbReference type="Proteomes" id="UP000288716">
    <property type="component" value="Unassembled WGS sequence"/>
</dbReference>
<reference evidence="3 4" key="1">
    <citation type="journal article" date="2018" name="Gigascience">
        <title>Genomes of trombidid mites reveal novel predicted allergens and laterally-transferred genes associated with secondary metabolism.</title>
        <authorList>
            <person name="Dong X."/>
            <person name="Chaisiri K."/>
            <person name="Xia D."/>
            <person name="Armstrong S.D."/>
            <person name="Fang Y."/>
            <person name="Donnelly M.J."/>
            <person name="Kadowaki T."/>
            <person name="McGarry J.W."/>
            <person name="Darby A.C."/>
            <person name="Makepeace B.L."/>
        </authorList>
    </citation>
    <scope>NUCLEOTIDE SEQUENCE [LARGE SCALE GENOMIC DNA]</scope>
    <source>
        <strain evidence="3">UoL-UT</strain>
    </source>
</reference>
<protein>
    <recommendedName>
        <fullName evidence="2">NodB homology domain-containing protein</fullName>
    </recommendedName>
</protein>
<feature type="compositionally biased region" description="Polar residues" evidence="1">
    <location>
        <begin position="136"/>
        <end position="182"/>
    </location>
</feature>
<keyword evidence="4" id="KW-1185">Reference proteome</keyword>
<proteinExistence type="predicted"/>
<feature type="compositionally biased region" description="Low complexity" evidence="1">
    <location>
        <begin position="308"/>
        <end position="323"/>
    </location>
</feature>
<dbReference type="OrthoDB" id="504708at2759"/>
<dbReference type="Gene3D" id="3.20.20.370">
    <property type="entry name" value="Glycoside hydrolase/deacetylase"/>
    <property type="match status" value="1"/>
</dbReference>
<dbReference type="STRING" id="299467.A0A443SQ98"/>
<dbReference type="PANTHER" id="PTHR45985">
    <property type="match status" value="1"/>
</dbReference>
<dbReference type="AlphaFoldDB" id="A0A443SQ98"/>
<evidence type="ECO:0000256" key="1">
    <source>
        <dbReference type="SAM" id="MobiDB-lite"/>
    </source>
</evidence>
<feature type="compositionally biased region" description="Basic and acidic residues" evidence="1">
    <location>
        <begin position="207"/>
        <end position="254"/>
    </location>
</feature>
<sequence>MFECREYRTEDSNKNDAILRKQELGFQKNQREIPKYQHQLFKQQQHFNHNFNEANQSFRELDSNNRNAYSVPNSEVVVIPVVVKEVKNNRRGRVRVVPRKRTQSPTPSSETDETYGVYFDDSRNYDDSNSRKRQSESVNSEPTSTESSIASTPTTFTLHTSRQSFSPQTLNLQQNHKYYPSNSERRDYPLPLPIDTYQTTPSAVSDSSHDDYGAVDRIDRADNPRRVIETERRYSEPRKYEDTRNYRKQEERQAKPANFDPPPGQPFGVEYLFDYDFEDTRKQSESPRENIRESPREPIHTTSRHRTTAAIHTTTTTTTTTTTPIPPSFYDNPHTRRAKPTNKRVQPKQSHHGSSQQHTYTHRSKAKASRPPNVYQTPVPFSTATKCNNDVCLLPDCKCGSSSIPGGLSAKEVPQILMITFDDAINDINWDIYEELFSTGRKNPNGCPLVATYYVSHEWTDYGQVQTLYSRGHEMASHGITHSFGEKFSTNQWLKEINGQREILHLYGGVKLEDVRGMRAPFLQIGGNKMFEMLHDANFTYDSSMPVFDNKPPFWPYTLDYTINHECMISPCPTKSFPGVWEVGMVMWEDLRGGRCSMGDACSNPTDEDGVFEMLMKNFNRHYKSNRAPLGLFYHSAWFNTAHHRRGFMKFLDEIQKKKDVFFTTNWQMLQWVRNPTPLSHIDNFEPWNCRAISEQRPRACIHANVCNVASKSGSRFMKTCQPCPSFFPWVGKTGFE</sequence>